<dbReference type="PANTHER" id="PTHR47364:SF2">
    <property type="entry name" value="CYSTEINE PROTEINASE INHIBITOR 5"/>
    <property type="match status" value="1"/>
</dbReference>
<dbReference type="SUPFAM" id="SSF54403">
    <property type="entry name" value="Cystatin/monellin"/>
    <property type="match status" value="1"/>
</dbReference>
<gene>
    <name evidence="5" type="ORF">VNO77_05990</name>
</gene>
<dbReference type="AlphaFoldDB" id="A0AAN9N4J5"/>
<sequence length="115" mass="13208">MRKFHCLVLPLIVFALAIVRNEAISNDWSPIKDFNDSHVKEIANFAVTEYDRKSDANLKLESVIYGSTKEKVDGISYRLALIATNDSLFNIYSTEVWEKANSEYKKLISFFLVPE</sequence>
<keyword evidence="6" id="KW-1185">Reference proteome</keyword>
<keyword evidence="1" id="KW-0646">Protease inhibitor</keyword>
<reference evidence="5 6" key="1">
    <citation type="submission" date="2024-01" db="EMBL/GenBank/DDBJ databases">
        <title>The genomes of 5 underutilized Papilionoideae crops provide insights into root nodulation and disease resistanc.</title>
        <authorList>
            <person name="Jiang F."/>
        </authorList>
    </citation>
    <scope>NUCLEOTIDE SEQUENCE [LARGE SCALE GENOMIC DNA]</scope>
    <source>
        <strain evidence="5">LVBAO_FW01</strain>
        <tissue evidence="5">Leaves</tissue>
    </source>
</reference>
<evidence type="ECO:0000256" key="1">
    <source>
        <dbReference type="ARBA" id="ARBA00022690"/>
    </source>
</evidence>
<comment type="caution">
    <text evidence="5">The sequence shown here is derived from an EMBL/GenBank/DDBJ whole genome shotgun (WGS) entry which is preliminary data.</text>
</comment>
<protein>
    <recommendedName>
        <fullName evidence="4">Cystatin domain-containing protein</fullName>
    </recommendedName>
</protein>
<organism evidence="5 6">
    <name type="scientific">Canavalia gladiata</name>
    <name type="common">Sword bean</name>
    <name type="synonym">Dolichos gladiatus</name>
    <dbReference type="NCBI Taxonomy" id="3824"/>
    <lineage>
        <taxon>Eukaryota</taxon>
        <taxon>Viridiplantae</taxon>
        <taxon>Streptophyta</taxon>
        <taxon>Embryophyta</taxon>
        <taxon>Tracheophyta</taxon>
        <taxon>Spermatophyta</taxon>
        <taxon>Magnoliopsida</taxon>
        <taxon>eudicotyledons</taxon>
        <taxon>Gunneridae</taxon>
        <taxon>Pentapetalae</taxon>
        <taxon>rosids</taxon>
        <taxon>fabids</taxon>
        <taxon>Fabales</taxon>
        <taxon>Fabaceae</taxon>
        <taxon>Papilionoideae</taxon>
        <taxon>50 kb inversion clade</taxon>
        <taxon>NPAAA clade</taxon>
        <taxon>indigoferoid/millettioid clade</taxon>
        <taxon>Phaseoleae</taxon>
        <taxon>Canavalia</taxon>
    </lineage>
</organism>
<dbReference type="Proteomes" id="UP001367508">
    <property type="component" value="Unassembled WGS sequence"/>
</dbReference>
<name>A0AAN9N4J5_CANGL</name>
<dbReference type="InterPro" id="IPR000010">
    <property type="entry name" value="Cystatin_dom"/>
</dbReference>
<evidence type="ECO:0000256" key="3">
    <source>
        <dbReference type="SAM" id="SignalP"/>
    </source>
</evidence>
<dbReference type="Pfam" id="PF16845">
    <property type="entry name" value="SQAPI"/>
    <property type="match status" value="1"/>
</dbReference>
<keyword evidence="2" id="KW-0789">Thiol protease inhibitor</keyword>
<evidence type="ECO:0000313" key="5">
    <source>
        <dbReference type="EMBL" id="KAK7363832.1"/>
    </source>
</evidence>
<feature type="domain" description="Cystatin" evidence="4">
    <location>
        <begin position="31"/>
        <end position="110"/>
    </location>
</feature>
<accession>A0AAN9N4J5</accession>
<dbReference type="GO" id="GO:0004869">
    <property type="term" value="F:cysteine-type endopeptidase inhibitor activity"/>
    <property type="evidence" value="ECO:0007669"/>
    <property type="project" value="UniProtKB-KW"/>
</dbReference>
<dbReference type="EMBL" id="JAYMYQ010000001">
    <property type="protein sequence ID" value="KAK7363832.1"/>
    <property type="molecule type" value="Genomic_DNA"/>
</dbReference>
<keyword evidence="3" id="KW-0732">Signal</keyword>
<evidence type="ECO:0000259" key="4">
    <source>
        <dbReference type="Pfam" id="PF16845"/>
    </source>
</evidence>
<dbReference type="PANTHER" id="PTHR47364">
    <property type="entry name" value="CYSTEINE PROTEINASE INHIBITOR 5"/>
    <property type="match status" value="1"/>
</dbReference>
<dbReference type="InterPro" id="IPR046350">
    <property type="entry name" value="Cystatin_sf"/>
</dbReference>
<evidence type="ECO:0000313" key="6">
    <source>
        <dbReference type="Proteomes" id="UP001367508"/>
    </source>
</evidence>
<evidence type="ECO:0000256" key="2">
    <source>
        <dbReference type="ARBA" id="ARBA00022704"/>
    </source>
</evidence>
<dbReference type="Gene3D" id="3.10.450.10">
    <property type="match status" value="1"/>
</dbReference>
<feature type="signal peptide" evidence="3">
    <location>
        <begin position="1"/>
        <end position="23"/>
    </location>
</feature>
<feature type="chain" id="PRO_5042904570" description="Cystatin domain-containing protein" evidence="3">
    <location>
        <begin position="24"/>
        <end position="115"/>
    </location>
</feature>
<proteinExistence type="predicted"/>